<dbReference type="PANTHER" id="PTHR33064">
    <property type="entry name" value="POL PROTEIN"/>
    <property type="match status" value="1"/>
</dbReference>
<sequence>MQIKEGTFLPGPHLAKQLLDFPDSDLTQKQVQQFLGIINYIKDFIPQASLYTTALSSLLKKNPPHWDISHTEVVAHLKSVSQKPLPLHIPSSGQLILQTDVSDHFWGAILIEEIKGKRYYCSHAS</sequence>
<dbReference type="AlphaFoldDB" id="A0AAD9U9Q9"/>
<dbReference type="SUPFAM" id="SSF56672">
    <property type="entry name" value="DNA/RNA polymerases"/>
    <property type="match status" value="1"/>
</dbReference>
<keyword evidence="2" id="KW-1185">Reference proteome</keyword>
<dbReference type="PANTHER" id="PTHR33064:SF37">
    <property type="entry name" value="RIBONUCLEASE H"/>
    <property type="match status" value="1"/>
</dbReference>
<gene>
    <name evidence="1" type="ORF">Ddye_017612</name>
</gene>
<dbReference type="Proteomes" id="UP001280121">
    <property type="component" value="Unassembled WGS sequence"/>
</dbReference>
<organism evidence="1 2">
    <name type="scientific">Dipteronia dyeriana</name>
    <dbReference type="NCBI Taxonomy" id="168575"/>
    <lineage>
        <taxon>Eukaryota</taxon>
        <taxon>Viridiplantae</taxon>
        <taxon>Streptophyta</taxon>
        <taxon>Embryophyta</taxon>
        <taxon>Tracheophyta</taxon>
        <taxon>Spermatophyta</taxon>
        <taxon>Magnoliopsida</taxon>
        <taxon>eudicotyledons</taxon>
        <taxon>Gunneridae</taxon>
        <taxon>Pentapetalae</taxon>
        <taxon>rosids</taxon>
        <taxon>malvids</taxon>
        <taxon>Sapindales</taxon>
        <taxon>Sapindaceae</taxon>
        <taxon>Hippocastanoideae</taxon>
        <taxon>Acereae</taxon>
        <taxon>Dipteronia</taxon>
    </lineage>
</organism>
<accession>A0AAD9U9Q9</accession>
<dbReference type="InterPro" id="IPR051320">
    <property type="entry name" value="Viral_Replic_Matur_Polypro"/>
</dbReference>
<proteinExistence type="predicted"/>
<comment type="caution">
    <text evidence="1">The sequence shown here is derived from an EMBL/GenBank/DDBJ whole genome shotgun (WGS) entry which is preliminary data.</text>
</comment>
<dbReference type="InterPro" id="IPR043502">
    <property type="entry name" value="DNA/RNA_pol_sf"/>
</dbReference>
<dbReference type="EMBL" id="JANJYI010000005">
    <property type="protein sequence ID" value="KAK2650123.1"/>
    <property type="molecule type" value="Genomic_DNA"/>
</dbReference>
<name>A0AAD9U9Q9_9ROSI</name>
<evidence type="ECO:0000313" key="1">
    <source>
        <dbReference type="EMBL" id="KAK2650123.1"/>
    </source>
</evidence>
<evidence type="ECO:0008006" key="3">
    <source>
        <dbReference type="Google" id="ProtNLM"/>
    </source>
</evidence>
<evidence type="ECO:0000313" key="2">
    <source>
        <dbReference type="Proteomes" id="UP001280121"/>
    </source>
</evidence>
<dbReference type="Gene3D" id="3.30.70.270">
    <property type="match status" value="1"/>
</dbReference>
<protein>
    <recommendedName>
        <fullName evidence="3">Reverse transcriptase/retrotransposon-derived protein RNase H-like domain-containing protein</fullName>
    </recommendedName>
</protein>
<dbReference type="InterPro" id="IPR043128">
    <property type="entry name" value="Rev_trsase/Diguanyl_cyclase"/>
</dbReference>
<reference evidence="1" key="1">
    <citation type="journal article" date="2023" name="Plant J.">
        <title>Genome sequences and population genomics provide insights into the demographic history, inbreeding, and mutation load of two 'living fossil' tree species of Dipteronia.</title>
        <authorList>
            <person name="Feng Y."/>
            <person name="Comes H.P."/>
            <person name="Chen J."/>
            <person name="Zhu S."/>
            <person name="Lu R."/>
            <person name="Zhang X."/>
            <person name="Li P."/>
            <person name="Qiu J."/>
            <person name="Olsen K.M."/>
            <person name="Qiu Y."/>
        </authorList>
    </citation>
    <scope>NUCLEOTIDE SEQUENCE</scope>
    <source>
        <strain evidence="1">KIB01</strain>
    </source>
</reference>